<dbReference type="NCBIfam" id="TIGR04056">
    <property type="entry name" value="OMP_RagA_SusC"/>
    <property type="match status" value="1"/>
</dbReference>
<dbReference type="InterPro" id="IPR039426">
    <property type="entry name" value="TonB-dep_rcpt-like"/>
</dbReference>
<keyword evidence="5 7" id="KW-0472">Membrane</keyword>
<evidence type="ECO:0000313" key="10">
    <source>
        <dbReference type="EMBL" id="QEC55799.1"/>
    </source>
</evidence>
<dbReference type="Gene3D" id="2.40.170.20">
    <property type="entry name" value="TonB-dependent receptor, beta-barrel domain"/>
    <property type="match status" value="1"/>
</dbReference>
<comment type="subcellular location">
    <subcellularLocation>
        <location evidence="1 7">Cell outer membrane</location>
        <topology evidence="1 7">Multi-pass membrane protein</topology>
    </subcellularLocation>
</comment>
<keyword evidence="3 7" id="KW-1134">Transmembrane beta strand</keyword>
<evidence type="ECO:0000256" key="3">
    <source>
        <dbReference type="ARBA" id="ARBA00022452"/>
    </source>
</evidence>
<feature type="domain" description="TonB-dependent receptor plug" evidence="9">
    <location>
        <begin position="116"/>
        <end position="222"/>
    </location>
</feature>
<keyword evidence="4 7" id="KW-0812">Transmembrane</keyword>
<dbReference type="InterPro" id="IPR036942">
    <property type="entry name" value="Beta-barrel_TonB_sf"/>
</dbReference>
<comment type="similarity">
    <text evidence="7">Belongs to the TonB-dependent receptor family.</text>
</comment>
<evidence type="ECO:0000256" key="4">
    <source>
        <dbReference type="ARBA" id="ARBA00022692"/>
    </source>
</evidence>
<evidence type="ECO:0000256" key="2">
    <source>
        <dbReference type="ARBA" id="ARBA00022448"/>
    </source>
</evidence>
<reference evidence="10 11" key="1">
    <citation type="journal article" date="2015" name="Int. J. Syst. Evol. Microbiol.">
        <title>Flavisolibacter ginsenosidimutans sp. nov., with ginsenoside-converting activity isolated from soil used for cultivating ginseng.</title>
        <authorList>
            <person name="Zhao Y."/>
            <person name="Liu Q."/>
            <person name="Kang M.S."/>
            <person name="Jin F."/>
            <person name="Yu H."/>
            <person name="Im W.T."/>
        </authorList>
    </citation>
    <scope>NUCLEOTIDE SEQUENCE [LARGE SCALE GENOMIC DNA]</scope>
    <source>
        <strain evidence="10 11">Gsoil 636</strain>
    </source>
</reference>
<feature type="signal peptide" evidence="8">
    <location>
        <begin position="1"/>
        <end position="22"/>
    </location>
</feature>
<evidence type="ECO:0000256" key="5">
    <source>
        <dbReference type="ARBA" id="ARBA00023136"/>
    </source>
</evidence>
<evidence type="ECO:0000256" key="1">
    <source>
        <dbReference type="ARBA" id="ARBA00004571"/>
    </source>
</evidence>
<dbReference type="AlphaFoldDB" id="A0A5B8UI06"/>
<dbReference type="SUPFAM" id="SSF56935">
    <property type="entry name" value="Porins"/>
    <property type="match status" value="1"/>
</dbReference>
<dbReference type="Pfam" id="PF13715">
    <property type="entry name" value="CarbopepD_reg_2"/>
    <property type="match status" value="1"/>
</dbReference>
<accession>A0A5B8UI06</accession>
<evidence type="ECO:0000313" key="11">
    <source>
        <dbReference type="Proteomes" id="UP000321204"/>
    </source>
</evidence>
<keyword evidence="2 7" id="KW-0813">Transport</keyword>
<dbReference type="EMBL" id="CP042433">
    <property type="protein sequence ID" value="QEC55799.1"/>
    <property type="molecule type" value="Genomic_DNA"/>
</dbReference>
<dbReference type="InterPro" id="IPR037066">
    <property type="entry name" value="Plug_dom_sf"/>
</dbReference>
<dbReference type="Gene3D" id="2.60.40.1120">
    <property type="entry name" value="Carboxypeptidase-like, regulatory domain"/>
    <property type="match status" value="1"/>
</dbReference>
<dbReference type="RefSeq" id="WP_146785176.1">
    <property type="nucleotide sequence ID" value="NZ_BAABIO010000001.1"/>
</dbReference>
<keyword evidence="10" id="KW-0675">Receptor</keyword>
<protein>
    <submittedName>
        <fullName evidence="10">TonB-dependent receptor</fullName>
    </submittedName>
</protein>
<dbReference type="Proteomes" id="UP000321204">
    <property type="component" value="Chromosome"/>
</dbReference>
<organism evidence="10 11">
    <name type="scientific">Flavisolibacter ginsenosidimutans</name>
    <dbReference type="NCBI Taxonomy" id="661481"/>
    <lineage>
        <taxon>Bacteria</taxon>
        <taxon>Pseudomonadati</taxon>
        <taxon>Bacteroidota</taxon>
        <taxon>Chitinophagia</taxon>
        <taxon>Chitinophagales</taxon>
        <taxon>Chitinophagaceae</taxon>
        <taxon>Flavisolibacter</taxon>
    </lineage>
</organism>
<feature type="chain" id="PRO_5022945362" evidence="8">
    <location>
        <begin position="23"/>
        <end position="1073"/>
    </location>
</feature>
<evidence type="ECO:0000256" key="7">
    <source>
        <dbReference type="PROSITE-ProRule" id="PRU01360"/>
    </source>
</evidence>
<keyword evidence="8" id="KW-0732">Signal</keyword>
<sequence length="1073" mass="118484">MNTRRLLLLLFLQCFFFCAAFAQKQITGKVVDSATGEPLSGVSVLSDKKKTGGTTAADGSYKLSVDSKTSVVLFSSVGYTPQSFPVSTVPSVVRLTRAASALDEVVVIGYGTVRKSHLTGAVSKFKNEKLEEAPVSRLDQALQGKIAGVQIQNTSSEAGSDPKIRIRGGNSINASADPLVVVDGHPVPDGLSYVNPADVESVEVLKDAASAAIYGSRGASGVIIITTKSGKANRSKYSLKASTGTKSAYERYPMLTMTEYGNLLYYEASLKAKDPSITPPTTSQIMTPGERAGYIIEQTLLGGQPTDWQSQALRDATVRNLQLSVSGGSNTAKYFISGAYQKDDGMMYHSNYDRFNLRTRLDVDLSKRVKLSFNINPSYIKRERPSVNYIDFVRFYSFLPVYHNDVTAAFANQSALWGNLKPGDFAQARHFNGRIYSGYMPDGTLYNTVTAVDPFSTANNTPKSIMETRSITSNDYRVMSSGDLSVNILKGLDFKTMASAYIVYSNALDFAKRNSNKDGDVNRAQYNSRLMTDLLWENTLTYNKRIGGHSFTLLGGFTAQKTRQRDEQQQAQDFPSDNFTTMNNAAQVTLPYVDANGVQQGTFNTKFGIGLLSYLGRLTYDYKSKYLLSASLRSDGSSKFAPGHKWGTFPAVSLGWVATQEKFLQGVKWLDNLKFRGSYGVTGNNRINDFLWVDLLYASNYDFGSGNGTLVSGQAPTNPVLANKNITWEQTYQYNFGVDVSLFHNALSLSVDAYQSKTKALLLQQAVMAFLGSTQTINNIGQLQNRGIETELTANIMRRKNFRWTALANIAHNENKLLALAGEQYFLNYGERTEVYRNMPGRPLVEFFGYKTDGVWLSQQQINDAKAKGLTSNLSNLFVAGGLKLVDVNGDNVIDDKDRVVMGNPYPAYTWGLTNNVTCGQFDFSILLQGSQGGQLINGDANYNETKRINKNYIENRWLSPAYPGDGKTPYSTNGFNWMLTDYVVEDASYYALREVIVGYTLPAKLIRLAHLSSARFYFSAQNLYYHSASGYRGINPEARFSTGQYATPLVDGYQRGSFPLPRTVLFGLDINF</sequence>
<dbReference type="InterPro" id="IPR023997">
    <property type="entry name" value="TonB-dep_OMP_SusC/RagA_CS"/>
</dbReference>
<dbReference type="FunFam" id="2.170.130.10:FF:000008">
    <property type="entry name" value="SusC/RagA family TonB-linked outer membrane protein"/>
    <property type="match status" value="1"/>
</dbReference>
<evidence type="ECO:0000256" key="6">
    <source>
        <dbReference type="ARBA" id="ARBA00023237"/>
    </source>
</evidence>
<dbReference type="InterPro" id="IPR012910">
    <property type="entry name" value="Plug_dom"/>
</dbReference>
<dbReference type="KEGG" id="fgg:FSB75_07800"/>
<dbReference type="SUPFAM" id="SSF49464">
    <property type="entry name" value="Carboxypeptidase regulatory domain-like"/>
    <property type="match status" value="1"/>
</dbReference>
<name>A0A5B8UI06_9BACT</name>
<dbReference type="InterPro" id="IPR008969">
    <property type="entry name" value="CarboxyPept-like_regulatory"/>
</dbReference>
<dbReference type="Pfam" id="PF07715">
    <property type="entry name" value="Plug"/>
    <property type="match status" value="1"/>
</dbReference>
<proteinExistence type="inferred from homology"/>
<dbReference type="PROSITE" id="PS52016">
    <property type="entry name" value="TONB_DEPENDENT_REC_3"/>
    <property type="match status" value="1"/>
</dbReference>
<dbReference type="NCBIfam" id="TIGR04057">
    <property type="entry name" value="SusC_RagA_signa"/>
    <property type="match status" value="1"/>
</dbReference>
<gene>
    <name evidence="10" type="ORF">FSB75_07800</name>
</gene>
<evidence type="ECO:0000256" key="8">
    <source>
        <dbReference type="SAM" id="SignalP"/>
    </source>
</evidence>
<dbReference type="GO" id="GO:0009279">
    <property type="term" value="C:cell outer membrane"/>
    <property type="evidence" value="ECO:0007669"/>
    <property type="project" value="UniProtKB-SubCell"/>
</dbReference>
<keyword evidence="11" id="KW-1185">Reference proteome</keyword>
<dbReference type="Gene3D" id="2.170.130.10">
    <property type="entry name" value="TonB-dependent receptor, plug domain"/>
    <property type="match status" value="1"/>
</dbReference>
<dbReference type="OrthoDB" id="9768177at2"/>
<evidence type="ECO:0000259" key="9">
    <source>
        <dbReference type="Pfam" id="PF07715"/>
    </source>
</evidence>
<keyword evidence="6 7" id="KW-0998">Cell outer membrane</keyword>
<dbReference type="InterPro" id="IPR023996">
    <property type="entry name" value="TonB-dep_OMP_SusC/RagA"/>
</dbReference>